<keyword evidence="5" id="KW-0472">Membrane</keyword>
<dbReference type="EMBL" id="MSCL01000001">
    <property type="protein sequence ID" value="PQJ75804.1"/>
    <property type="molecule type" value="Genomic_DNA"/>
</dbReference>
<evidence type="ECO:0000256" key="1">
    <source>
        <dbReference type="ARBA" id="ARBA00004370"/>
    </source>
</evidence>
<evidence type="ECO:0000313" key="11">
    <source>
        <dbReference type="Proteomes" id="UP000237608"/>
    </source>
</evidence>
<sequence>MKLFSASLVLSALFFTFNATAQIKNDSIVNIKNDSIINTKKDTINKNQKVDYEIGKEYILGGITVTGLKKFSEETVKVFTGLVNGQLLRLPGDKLTSAIKKLYESKQFSNVDVYLVKVDGETIYLEFDVQELPQLNQVKINGVKKSKAKELIKEAELKLGAMVTDNLLVTTKNYFTKKYTDKGFLKTKVTLDLQKDTSDMNVVNMNVYIDQGQRIKIKKINFTGNEKLSDKKLRKAMSKTKQRMLGRFWKGSKYIEEDYQKDLEKILDKYSRLGFRDARILSEGYTWNKDNTININIELEEGKQYRFADIVFVGNKEFTDEQLRAMLRIEKGDVYNGAVLKERVKGDGTPTSDDLSTLYQDNGFLFSQVNAVETKVENDSITVEIRIREDEKARIRKVTVRGNDKTNDHVIFRELRVKPGDLFSRSAIIRSIREIGQLGFFDQNVSPDVVPDYQNKTADIDFTVVEKGGSQIELQGGYGGGSFIGTLGLSFNNFSIKNIFNKDAYKPLPMGDGQSLSLRLQSSRTFNTYSFSFTEPWLGGRKPQSLSFSVYSSNQYQFNFQTGDVDRSQSLGIVGASVGLGKRLNWPDDFFQLSQTVSYQAFNLNNYGFRVGENILSNGSLNNLSYSATIARNSAGPSLIFPTYGSEFSLGIKATFPYSLVNGRDYSIPEDATDEERNNLIAENYKWLEYYKISAKGKWYTSFTDKLVLMTNAEMGYLGYYNTKVGLSPFERYYVGGDGIAIFQLDGREVIGLRGYENNRLSSAEGGSIYNKFQLELRYSITDAPSASIYTLGFLEAGNSYDNFRTFNPFELKRSAGLGIRIFMPAFGLLGIDFAHGFDPLPGFTEKSGWQTHFIIGRQF</sequence>
<dbReference type="InterPro" id="IPR010827">
    <property type="entry name" value="BamA/TamA_POTRA"/>
</dbReference>
<dbReference type="PANTHER" id="PTHR12815:SF47">
    <property type="entry name" value="TRANSLOCATION AND ASSEMBLY MODULE SUBUNIT TAMA"/>
    <property type="match status" value="1"/>
</dbReference>
<dbReference type="GO" id="GO:0009279">
    <property type="term" value="C:cell outer membrane"/>
    <property type="evidence" value="ECO:0007669"/>
    <property type="project" value="UniProtKB-UniRule"/>
</dbReference>
<dbReference type="PIRSF" id="PIRSF006076">
    <property type="entry name" value="OM_assembly_OMP85"/>
    <property type="match status" value="1"/>
</dbReference>
<dbReference type="OrthoDB" id="9802086at2"/>
<dbReference type="GO" id="GO:0071709">
    <property type="term" value="P:membrane assembly"/>
    <property type="evidence" value="ECO:0007669"/>
    <property type="project" value="InterPro"/>
</dbReference>
<reference evidence="10 11" key="1">
    <citation type="submission" date="2016-12" db="EMBL/GenBank/DDBJ databases">
        <title>Trade-off between light-utilization and light-protection in marine flavobacteria.</title>
        <authorList>
            <person name="Kumagai Y."/>
            <person name="Yoshizawa S."/>
            <person name="Kogure K."/>
            <person name="Iwasaki W."/>
        </authorList>
    </citation>
    <scope>NUCLEOTIDE SEQUENCE [LARGE SCALE GENOMIC DNA]</scope>
    <source>
        <strain evidence="10 11">KCTC 22729</strain>
    </source>
</reference>
<dbReference type="Pfam" id="PF07244">
    <property type="entry name" value="POTRA"/>
    <property type="match status" value="4"/>
</dbReference>
<organism evidence="10 11">
    <name type="scientific">Polaribacter gangjinensis</name>
    <dbReference type="NCBI Taxonomy" id="574710"/>
    <lineage>
        <taxon>Bacteria</taxon>
        <taxon>Pseudomonadati</taxon>
        <taxon>Bacteroidota</taxon>
        <taxon>Flavobacteriia</taxon>
        <taxon>Flavobacteriales</taxon>
        <taxon>Flavobacteriaceae</taxon>
    </lineage>
</organism>
<keyword evidence="4 8" id="KW-0732">Signal</keyword>
<evidence type="ECO:0000256" key="3">
    <source>
        <dbReference type="ARBA" id="ARBA00022692"/>
    </source>
</evidence>
<dbReference type="Proteomes" id="UP000237608">
    <property type="component" value="Unassembled WGS sequence"/>
</dbReference>
<evidence type="ECO:0000256" key="2">
    <source>
        <dbReference type="ARBA" id="ARBA00022452"/>
    </source>
</evidence>
<evidence type="ECO:0000256" key="6">
    <source>
        <dbReference type="ARBA" id="ARBA00023237"/>
    </source>
</evidence>
<keyword evidence="11" id="KW-1185">Reference proteome</keyword>
<gene>
    <name evidence="10" type="ORF">BTO13_11480</name>
</gene>
<keyword evidence="3" id="KW-0812">Transmembrane</keyword>
<dbReference type="InterPro" id="IPR034746">
    <property type="entry name" value="POTRA"/>
</dbReference>
<keyword evidence="2" id="KW-1134">Transmembrane beta strand</keyword>
<dbReference type="InterPro" id="IPR039910">
    <property type="entry name" value="D15-like"/>
</dbReference>
<dbReference type="InterPro" id="IPR023707">
    <property type="entry name" value="OM_assembly_BamA"/>
</dbReference>
<feature type="signal peptide" evidence="8">
    <location>
        <begin position="1"/>
        <end position="21"/>
    </location>
</feature>
<evidence type="ECO:0000256" key="5">
    <source>
        <dbReference type="ARBA" id="ARBA00023136"/>
    </source>
</evidence>
<comment type="subcellular location">
    <subcellularLocation>
        <location evidence="1">Membrane</location>
    </subcellularLocation>
</comment>
<dbReference type="Gene3D" id="3.10.20.310">
    <property type="entry name" value="membrane protein fhac"/>
    <property type="match status" value="5"/>
</dbReference>
<feature type="chain" id="PRO_5015666525" description="Outer membrane protein assembly factor BamA" evidence="8">
    <location>
        <begin position="22"/>
        <end position="860"/>
    </location>
</feature>
<dbReference type="PROSITE" id="PS51779">
    <property type="entry name" value="POTRA"/>
    <property type="match status" value="2"/>
</dbReference>
<dbReference type="NCBIfam" id="TIGR03303">
    <property type="entry name" value="OM_YaeT"/>
    <property type="match status" value="1"/>
</dbReference>
<evidence type="ECO:0000259" key="9">
    <source>
        <dbReference type="PROSITE" id="PS51779"/>
    </source>
</evidence>
<dbReference type="PANTHER" id="PTHR12815">
    <property type="entry name" value="SORTING AND ASSEMBLY MACHINERY SAMM50 PROTEIN FAMILY MEMBER"/>
    <property type="match status" value="1"/>
</dbReference>
<protein>
    <recommendedName>
        <fullName evidence="7">Outer membrane protein assembly factor BamA</fullName>
    </recommendedName>
</protein>
<feature type="domain" description="POTRA" evidence="9">
    <location>
        <begin position="393"/>
        <end position="467"/>
    </location>
</feature>
<dbReference type="RefSeq" id="WP_105046959.1">
    <property type="nucleotide sequence ID" value="NZ_CP150662.1"/>
</dbReference>
<evidence type="ECO:0000256" key="7">
    <source>
        <dbReference type="NCBIfam" id="TIGR03303"/>
    </source>
</evidence>
<comment type="caution">
    <text evidence="10">The sequence shown here is derived from an EMBL/GenBank/DDBJ whole genome shotgun (WGS) entry which is preliminary data.</text>
</comment>
<name>A0A2S7WDV9_9FLAO</name>
<proteinExistence type="predicted"/>
<evidence type="ECO:0000256" key="4">
    <source>
        <dbReference type="ARBA" id="ARBA00022729"/>
    </source>
</evidence>
<feature type="domain" description="POTRA" evidence="9">
    <location>
        <begin position="305"/>
        <end position="390"/>
    </location>
</feature>
<dbReference type="AlphaFoldDB" id="A0A2S7WDV9"/>
<dbReference type="Gene3D" id="2.40.160.50">
    <property type="entry name" value="membrane protein fhac: a member of the omp85/tpsb transporter family"/>
    <property type="match status" value="1"/>
</dbReference>
<evidence type="ECO:0000256" key="8">
    <source>
        <dbReference type="SAM" id="SignalP"/>
    </source>
</evidence>
<keyword evidence="6" id="KW-0998">Cell outer membrane</keyword>
<evidence type="ECO:0000313" key="10">
    <source>
        <dbReference type="EMBL" id="PQJ75804.1"/>
    </source>
</evidence>
<accession>A0A2S7WDV9</accession>